<dbReference type="GO" id="GO:0016810">
    <property type="term" value="F:hydrolase activity, acting on carbon-nitrogen (but not peptide) bonds"/>
    <property type="evidence" value="ECO:0007669"/>
    <property type="project" value="InterPro"/>
</dbReference>
<comment type="caution">
    <text evidence="5">The sequence shown here is derived from an EMBL/GenBank/DDBJ whole genome shotgun (WGS) entry which is preliminary data.</text>
</comment>
<comment type="subcellular location">
    <subcellularLocation>
        <location evidence="1">Secreted</location>
    </subcellularLocation>
</comment>
<evidence type="ECO:0000313" key="6">
    <source>
        <dbReference type="Proteomes" id="UP000070299"/>
    </source>
</evidence>
<dbReference type="STRING" id="1799789.AX660_09215"/>
<evidence type="ECO:0000259" key="4">
    <source>
        <dbReference type="PROSITE" id="PS51677"/>
    </source>
</evidence>
<dbReference type="InterPro" id="IPR002509">
    <property type="entry name" value="NODB_dom"/>
</dbReference>
<sequence length="351" mass="39570">MPRSLAKIVFTLILAGCAHLSWAKDNAVILLYHHVSEQTPAVTSVSPKVFREHLSYLAKHHNVLPLKTIVEAIVQHKPLPDKTVAITFDDGYDNIFENAHPLLKEFGFPYTVFVNPPLIDSVAYQLTWQQIKTMASEGASFANHGNYHDHLLGRKEQESEQLWLKRVVSEVEEAEHTLKQQLGYSLKYFAYPYGEFNVVLKNALRERGYVGFAQISGAVASYSDMGALPRFPAAGIYSNLTSLSTKLNTLAMPVSELSPQNPILSLPTRPFDFEFSVETSDINLRQLSCFVADKQVTTTIQNNRVTVPFTPVSKAGRQRINCTSPSIDDKGRYYWFSQPWFLPTTDGQWLD</sequence>
<dbReference type="OrthoDB" id="9814639at2"/>
<name>A0A136A4W0_9ALTE</name>
<dbReference type="InterPro" id="IPR051398">
    <property type="entry name" value="Polysacch_Deacetylase"/>
</dbReference>
<evidence type="ECO:0000256" key="2">
    <source>
        <dbReference type="ARBA" id="ARBA00022729"/>
    </source>
</evidence>
<dbReference type="SUPFAM" id="SSF88713">
    <property type="entry name" value="Glycoside hydrolase/deacetylase"/>
    <property type="match status" value="1"/>
</dbReference>
<dbReference type="Proteomes" id="UP000070299">
    <property type="component" value="Unassembled WGS sequence"/>
</dbReference>
<evidence type="ECO:0000313" key="5">
    <source>
        <dbReference type="EMBL" id="KXI30160.1"/>
    </source>
</evidence>
<dbReference type="CDD" id="cd10973">
    <property type="entry name" value="CE4_DAC_u4_5s"/>
    <property type="match status" value="1"/>
</dbReference>
<reference evidence="6" key="1">
    <citation type="submission" date="2016-02" db="EMBL/GenBank/DDBJ databases">
        <authorList>
            <person name="Schultz-Johansen M."/>
            <person name="Glaring M.A."/>
            <person name="Bech P.K."/>
            <person name="Stougaard P."/>
        </authorList>
    </citation>
    <scope>NUCLEOTIDE SEQUENCE [LARGE SCALE GENOMIC DNA]</scope>
    <source>
        <strain evidence="6">S66</strain>
    </source>
</reference>
<dbReference type="AlphaFoldDB" id="A0A136A4W0"/>
<dbReference type="PANTHER" id="PTHR34216:SF3">
    <property type="entry name" value="POLY-BETA-1,6-N-ACETYL-D-GLUCOSAMINE N-DEACETYLASE"/>
    <property type="match status" value="1"/>
</dbReference>
<accession>A0A136A4W0</accession>
<protein>
    <submittedName>
        <fullName evidence="5">Polysaccharide deacetylase</fullName>
    </submittedName>
</protein>
<dbReference type="Pfam" id="PF01522">
    <property type="entry name" value="Polysacc_deac_1"/>
    <property type="match status" value="1"/>
</dbReference>
<gene>
    <name evidence="5" type="ORF">AX660_09215</name>
</gene>
<organism evidence="5 6">
    <name type="scientific">Paraglaciecola hydrolytica</name>
    <dbReference type="NCBI Taxonomy" id="1799789"/>
    <lineage>
        <taxon>Bacteria</taxon>
        <taxon>Pseudomonadati</taxon>
        <taxon>Pseudomonadota</taxon>
        <taxon>Gammaproteobacteria</taxon>
        <taxon>Alteromonadales</taxon>
        <taxon>Alteromonadaceae</taxon>
        <taxon>Paraglaciecola</taxon>
    </lineage>
</organism>
<evidence type="ECO:0000256" key="3">
    <source>
        <dbReference type="SAM" id="SignalP"/>
    </source>
</evidence>
<proteinExistence type="predicted"/>
<dbReference type="GO" id="GO:0005975">
    <property type="term" value="P:carbohydrate metabolic process"/>
    <property type="evidence" value="ECO:0007669"/>
    <property type="project" value="InterPro"/>
</dbReference>
<dbReference type="Gene3D" id="3.20.20.370">
    <property type="entry name" value="Glycoside hydrolase/deacetylase"/>
    <property type="match status" value="1"/>
</dbReference>
<feature type="domain" description="NodB homology" evidence="4">
    <location>
        <begin position="82"/>
        <end position="307"/>
    </location>
</feature>
<dbReference type="GO" id="GO:0005576">
    <property type="term" value="C:extracellular region"/>
    <property type="evidence" value="ECO:0007669"/>
    <property type="project" value="UniProtKB-SubCell"/>
</dbReference>
<keyword evidence="2 3" id="KW-0732">Signal</keyword>
<feature type="chain" id="PRO_5007469654" evidence="3">
    <location>
        <begin position="24"/>
        <end position="351"/>
    </location>
</feature>
<dbReference type="InterPro" id="IPR011330">
    <property type="entry name" value="Glyco_hydro/deAcase_b/a-brl"/>
</dbReference>
<dbReference type="RefSeq" id="WP_068374072.1">
    <property type="nucleotide sequence ID" value="NZ_LSNE01000003.1"/>
</dbReference>
<feature type="signal peptide" evidence="3">
    <location>
        <begin position="1"/>
        <end position="23"/>
    </location>
</feature>
<dbReference type="PANTHER" id="PTHR34216">
    <property type="match status" value="1"/>
</dbReference>
<evidence type="ECO:0000256" key="1">
    <source>
        <dbReference type="ARBA" id="ARBA00004613"/>
    </source>
</evidence>
<dbReference type="PROSITE" id="PS51677">
    <property type="entry name" value="NODB"/>
    <property type="match status" value="1"/>
</dbReference>
<keyword evidence="6" id="KW-1185">Reference proteome</keyword>
<dbReference type="EMBL" id="LSNE01000003">
    <property type="protein sequence ID" value="KXI30160.1"/>
    <property type="molecule type" value="Genomic_DNA"/>
</dbReference>